<name>A0ABW1A0I5_9ACTN</name>
<proteinExistence type="predicted"/>
<dbReference type="PANTHER" id="PTHR46796">
    <property type="entry name" value="HTH-TYPE TRANSCRIPTIONAL ACTIVATOR RHAS-RELATED"/>
    <property type="match status" value="1"/>
</dbReference>
<dbReference type="SMART" id="SM00342">
    <property type="entry name" value="HTH_ARAC"/>
    <property type="match status" value="1"/>
</dbReference>
<gene>
    <name evidence="5" type="ORF">ACFPZN_25825</name>
</gene>
<evidence type="ECO:0000313" key="6">
    <source>
        <dbReference type="Proteomes" id="UP001596074"/>
    </source>
</evidence>
<dbReference type="InterPro" id="IPR009057">
    <property type="entry name" value="Homeodomain-like_sf"/>
</dbReference>
<dbReference type="PRINTS" id="PR00032">
    <property type="entry name" value="HTHARAC"/>
</dbReference>
<evidence type="ECO:0000313" key="5">
    <source>
        <dbReference type="EMBL" id="MFC5749050.1"/>
    </source>
</evidence>
<dbReference type="RefSeq" id="WP_378284760.1">
    <property type="nucleotide sequence ID" value="NZ_JBHSON010000038.1"/>
</dbReference>
<keyword evidence="2" id="KW-0238">DNA-binding</keyword>
<reference evidence="6" key="1">
    <citation type="journal article" date="2019" name="Int. J. Syst. Evol. Microbiol.">
        <title>The Global Catalogue of Microorganisms (GCM) 10K type strain sequencing project: providing services to taxonomists for standard genome sequencing and annotation.</title>
        <authorList>
            <consortium name="The Broad Institute Genomics Platform"/>
            <consortium name="The Broad Institute Genome Sequencing Center for Infectious Disease"/>
            <person name="Wu L."/>
            <person name="Ma J."/>
        </authorList>
    </citation>
    <scope>NUCLEOTIDE SEQUENCE [LARGE SCALE GENOMIC DNA]</scope>
    <source>
        <strain evidence="6">KCTC 42087</strain>
    </source>
</reference>
<evidence type="ECO:0000256" key="2">
    <source>
        <dbReference type="ARBA" id="ARBA00023125"/>
    </source>
</evidence>
<dbReference type="InterPro" id="IPR018060">
    <property type="entry name" value="HTH_AraC"/>
</dbReference>
<evidence type="ECO:0000256" key="1">
    <source>
        <dbReference type="ARBA" id="ARBA00023015"/>
    </source>
</evidence>
<keyword evidence="3" id="KW-0804">Transcription</keyword>
<dbReference type="Gene3D" id="1.10.10.60">
    <property type="entry name" value="Homeodomain-like"/>
    <property type="match status" value="1"/>
</dbReference>
<dbReference type="PROSITE" id="PS01124">
    <property type="entry name" value="HTH_ARAC_FAMILY_2"/>
    <property type="match status" value="1"/>
</dbReference>
<evidence type="ECO:0000256" key="3">
    <source>
        <dbReference type="ARBA" id="ARBA00023163"/>
    </source>
</evidence>
<keyword evidence="1" id="KW-0805">Transcription regulation</keyword>
<dbReference type="InterPro" id="IPR020449">
    <property type="entry name" value="Tscrpt_reg_AraC-type_HTH"/>
</dbReference>
<dbReference type="PANTHER" id="PTHR46796:SF6">
    <property type="entry name" value="ARAC SUBFAMILY"/>
    <property type="match status" value="1"/>
</dbReference>
<evidence type="ECO:0000259" key="4">
    <source>
        <dbReference type="PROSITE" id="PS01124"/>
    </source>
</evidence>
<dbReference type="Pfam" id="PF14525">
    <property type="entry name" value="AraC_binding_2"/>
    <property type="match status" value="1"/>
</dbReference>
<dbReference type="SUPFAM" id="SSF46689">
    <property type="entry name" value="Homeodomain-like"/>
    <property type="match status" value="1"/>
</dbReference>
<comment type="caution">
    <text evidence="5">The sequence shown here is derived from an EMBL/GenBank/DDBJ whole genome shotgun (WGS) entry which is preliminary data.</text>
</comment>
<keyword evidence="6" id="KW-1185">Reference proteome</keyword>
<sequence length="329" mass="37024">MIETVFRTEDVPRPDRFDYWRELMSRTHAPLDLASEHSADFRAHQRTLRFGAVTVWPTAFHPMTIRRTPGLIRRSDPEVFHLSLVLQGHAEAEWGHREAVYRPRDWATNDSSRPGTFRTRAPMGHGNDVFRSVGIEMPKDLLSIPRDRADQVIGLPMSAREGIGALLAGALTQLAKDAGAYRESDGPRVATVLADLVSALFAHTLEAGEDLAPETHRRTLILRIRDFIGRHLHDPELSPGAIAAAHHISVSYLHRLFQEDGVTVSAWIRRQRLERARQALADPALRTVPVHHIAARWGFTHHSAFTRAFRAAFGLAPSDYRDRTLRAPA</sequence>
<dbReference type="InterPro" id="IPR035418">
    <property type="entry name" value="AraC-bd_2"/>
</dbReference>
<organism evidence="5 6">
    <name type="scientific">Actinomadura rugatobispora</name>
    <dbReference type="NCBI Taxonomy" id="1994"/>
    <lineage>
        <taxon>Bacteria</taxon>
        <taxon>Bacillati</taxon>
        <taxon>Actinomycetota</taxon>
        <taxon>Actinomycetes</taxon>
        <taxon>Streptosporangiales</taxon>
        <taxon>Thermomonosporaceae</taxon>
        <taxon>Actinomadura</taxon>
    </lineage>
</organism>
<dbReference type="Proteomes" id="UP001596074">
    <property type="component" value="Unassembled WGS sequence"/>
</dbReference>
<dbReference type="Pfam" id="PF12833">
    <property type="entry name" value="HTH_18"/>
    <property type="match status" value="1"/>
</dbReference>
<feature type="domain" description="HTH araC/xylS-type" evidence="4">
    <location>
        <begin position="222"/>
        <end position="323"/>
    </location>
</feature>
<accession>A0ABW1A0I5</accession>
<dbReference type="InterPro" id="IPR050204">
    <property type="entry name" value="AraC_XylS_family_regulators"/>
</dbReference>
<dbReference type="EMBL" id="JBHSON010000038">
    <property type="protein sequence ID" value="MFC5749050.1"/>
    <property type="molecule type" value="Genomic_DNA"/>
</dbReference>
<protein>
    <submittedName>
        <fullName evidence="5">Helix-turn-helix domain-containing protein</fullName>
    </submittedName>
</protein>